<dbReference type="EMBL" id="ADBF01000030">
    <property type="protein sequence ID" value="EFE49950.1"/>
    <property type="molecule type" value="Genomic_DNA"/>
</dbReference>
<sequence>MLLIKHGKNSASSFNLSCEISRNFLKTIKSLKMRNKNLHPKFQKVEIQTHRHMSDLYEVF</sequence>
<accession>D4DQ66</accession>
<evidence type="ECO:0000313" key="1">
    <source>
        <dbReference type="EMBL" id="EFE49950.1"/>
    </source>
</evidence>
<organism evidence="1 2">
    <name type="scientific">Neisseria elongata subsp. glycolytica ATCC 29315</name>
    <dbReference type="NCBI Taxonomy" id="546263"/>
    <lineage>
        <taxon>Bacteria</taxon>
        <taxon>Pseudomonadati</taxon>
        <taxon>Pseudomonadota</taxon>
        <taxon>Betaproteobacteria</taxon>
        <taxon>Neisseriales</taxon>
        <taxon>Neisseriaceae</taxon>
        <taxon>Neisseria</taxon>
    </lineage>
</organism>
<protein>
    <submittedName>
        <fullName evidence="1">Uncharacterized protein</fullName>
    </submittedName>
</protein>
<name>D4DQ66_NEIEG</name>
<dbReference type="Proteomes" id="UP000005536">
    <property type="component" value="Unassembled WGS sequence"/>
</dbReference>
<evidence type="ECO:0000313" key="2">
    <source>
        <dbReference type="Proteomes" id="UP000005536"/>
    </source>
</evidence>
<gene>
    <name evidence="1" type="ORF">NEIELOOT_01204</name>
</gene>
<comment type="caution">
    <text evidence="1">The sequence shown here is derived from an EMBL/GenBank/DDBJ whole genome shotgun (WGS) entry which is preliminary data.</text>
</comment>
<proteinExistence type="predicted"/>
<reference evidence="1 2" key="1">
    <citation type="submission" date="2010-02" db="EMBL/GenBank/DDBJ databases">
        <authorList>
            <person name="Weinstock G."/>
            <person name="Sodergren E."/>
            <person name="Clifton S."/>
            <person name="Fulton L."/>
            <person name="Fulton B."/>
            <person name="Courtney L."/>
            <person name="Fronick C."/>
            <person name="Harrison M."/>
            <person name="Strong C."/>
            <person name="Farmer C."/>
            <person name="Delahaunty K."/>
            <person name="Markovic C."/>
            <person name="Hall O."/>
            <person name="Minx P."/>
            <person name="Tomlinson C."/>
            <person name="Mitreva M."/>
            <person name="Nelson J."/>
            <person name="Hou S."/>
            <person name="Wollam A."/>
            <person name="Pepin K.H."/>
            <person name="Johnson M."/>
            <person name="Bhonagiri V."/>
            <person name="Zhang X."/>
            <person name="Suruliraj S."/>
            <person name="Warren W."/>
            <person name="Chinwalla A."/>
            <person name="Mardis E.R."/>
            <person name="Wilson R.K."/>
        </authorList>
    </citation>
    <scope>NUCLEOTIDE SEQUENCE [LARGE SCALE GENOMIC DNA]</scope>
    <source>
        <strain evidence="1 2">ATCC 29315</strain>
    </source>
</reference>
<dbReference type="AlphaFoldDB" id="D4DQ66"/>